<proteinExistence type="predicted"/>
<keyword evidence="3" id="KW-1185">Reference proteome</keyword>
<name>A0AAE0F1F3_9CHLO</name>
<organism evidence="2 3">
    <name type="scientific">Cymbomonas tetramitiformis</name>
    <dbReference type="NCBI Taxonomy" id="36881"/>
    <lineage>
        <taxon>Eukaryota</taxon>
        <taxon>Viridiplantae</taxon>
        <taxon>Chlorophyta</taxon>
        <taxon>Pyramimonadophyceae</taxon>
        <taxon>Pyramimonadales</taxon>
        <taxon>Pyramimonadaceae</taxon>
        <taxon>Cymbomonas</taxon>
    </lineage>
</organism>
<dbReference type="Proteomes" id="UP001190700">
    <property type="component" value="Unassembled WGS sequence"/>
</dbReference>
<reference evidence="2 3" key="1">
    <citation type="journal article" date="2015" name="Genome Biol. Evol.">
        <title>Comparative Genomics of a Bacterivorous Green Alga Reveals Evolutionary Causalities and Consequences of Phago-Mixotrophic Mode of Nutrition.</title>
        <authorList>
            <person name="Burns J.A."/>
            <person name="Paasch A."/>
            <person name="Narechania A."/>
            <person name="Kim E."/>
        </authorList>
    </citation>
    <scope>NUCLEOTIDE SEQUENCE [LARGE SCALE GENOMIC DNA]</scope>
    <source>
        <strain evidence="2 3">PLY_AMNH</strain>
    </source>
</reference>
<comment type="caution">
    <text evidence="2">The sequence shown here is derived from an EMBL/GenBank/DDBJ whole genome shotgun (WGS) entry which is preliminary data.</text>
</comment>
<dbReference type="EMBL" id="LGRX02028521">
    <property type="protein sequence ID" value="KAK3247974.1"/>
    <property type="molecule type" value="Genomic_DNA"/>
</dbReference>
<keyword evidence="1" id="KW-0812">Transmembrane</keyword>
<gene>
    <name evidence="2" type="ORF">CYMTET_42547</name>
</gene>
<accession>A0AAE0F1F3</accession>
<evidence type="ECO:0000313" key="2">
    <source>
        <dbReference type="EMBL" id="KAK3247974.1"/>
    </source>
</evidence>
<keyword evidence="1" id="KW-0472">Membrane</keyword>
<evidence type="ECO:0000256" key="1">
    <source>
        <dbReference type="SAM" id="Phobius"/>
    </source>
</evidence>
<feature type="transmembrane region" description="Helical" evidence="1">
    <location>
        <begin position="178"/>
        <end position="200"/>
    </location>
</feature>
<dbReference type="AlphaFoldDB" id="A0AAE0F1F3"/>
<keyword evidence="1" id="KW-1133">Transmembrane helix</keyword>
<sequence>MTVFGHKLQSTWLYVKGIYSYAVNSDEGVEAFRDMVVSAGAEARERFKKAGADVRRSRAVSRAFEESGDDFRDKHAVSELRKRFERQSEKDYSEEAMSHWDKTDVQVFSESKSVKKKLKKSRVTSVAAIKVMLETGKKGYIPPPLTKQADLAVYTRAAVKKRGELRKSLAVKKGILRWWVLLGFSGFVPNSSLASLARFVGKQHMKKKRVSTVAKAAVRQSQVQPVQAPDEYDETLEVGAITKGEYIQMCVEIWKVVGDPEEIDEADARKSAAKDWKEDSAGQKGMNYPLFFNAIFTLCDLYTVSAEEDEYEQFLQRCVDSIMRNRRNVPICVPEENLKS</sequence>
<evidence type="ECO:0000313" key="3">
    <source>
        <dbReference type="Proteomes" id="UP001190700"/>
    </source>
</evidence>
<protein>
    <submittedName>
        <fullName evidence="2">Uncharacterized protein</fullName>
    </submittedName>
</protein>